<evidence type="ECO:0000256" key="1">
    <source>
        <dbReference type="SAM" id="SignalP"/>
    </source>
</evidence>
<evidence type="ECO:0000313" key="3">
    <source>
        <dbReference type="Proteomes" id="UP000020529"/>
    </source>
</evidence>
<dbReference type="AlphaFoldDB" id="A0A015SYA8"/>
<dbReference type="Proteomes" id="UP000020529">
    <property type="component" value="Unassembled WGS sequence"/>
</dbReference>
<proteinExistence type="predicted"/>
<dbReference type="Gene3D" id="2.40.160.10">
    <property type="entry name" value="Porin"/>
    <property type="match status" value="1"/>
</dbReference>
<gene>
    <name evidence="2" type="ORF">M124_1009</name>
</gene>
<feature type="chain" id="PRO_5001478393" evidence="1">
    <location>
        <begin position="19"/>
        <end position="394"/>
    </location>
</feature>
<reference evidence="2 3" key="1">
    <citation type="submission" date="2014-02" db="EMBL/GenBank/DDBJ databases">
        <authorList>
            <person name="Sears C."/>
            <person name="Carroll K."/>
            <person name="Sack B.R."/>
            <person name="Qadri F."/>
            <person name="Myers L.L."/>
            <person name="Chung G.-T."/>
            <person name="Escheverria P."/>
            <person name="Fraser C.M."/>
            <person name="Sadzewicz L."/>
            <person name="Shefchek K.A."/>
            <person name="Tallon L."/>
            <person name="Das S.P."/>
            <person name="Daugherty S."/>
            <person name="Mongodin E.F."/>
        </authorList>
    </citation>
    <scope>NUCLEOTIDE SEQUENCE [LARGE SCALE GENOMIC DNA]</scope>
    <source>
        <strain evidence="3">3988T(B)14</strain>
    </source>
</reference>
<dbReference type="RefSeq" id="WP_022348110.1">
    <property type="nucleotide sequence ID" value="NZ_JGCY01000246.1"/>
</dbReference>
<feature type="signal peptide" evidence="1">
    <location>
        <begin position="1"/>
        <end position="18"/>
    </location>
</feature>
<dbReference type="PATRIC" id="fig|1339315.3.peg.1806"/>
<sequence>MKRHVFLLVTLFTMSTVAAQQQPIISPKDSVPSVIERITGKENKGFSAHMNLQLYTSCAASFTENELDEVAFKLNRFKLEIIGNINRKFSYHFRQSFNKYSNPFALDNLSSSVEYAYLTYHLSDRFSITAGKQFLMLGGYEYYVNPIKVREFSEFNNYVNCFLAGVSATWNVTPTQELNFQIVNNRNGGDADTYLHGLPTDVEATKVPLISTINWNSYYLDKAIQLRYAASWGQQAKGRNIMYLTAGNVYEKGPWIAYMDFMYSRQGIDNKGIISALPRMDLEDPQTAQHTEYFTTIANVDYRFHPNWNAYLKGIYESGKIYKANGIFEKGTYRRTWCGQVCVEYYPMRNSELLIFLHYQYKRNKLLKPARNLDAIDPNTQRISLGLVYSIPVF</sequence>
<evidence type="ECO:0000313" key="2">
    <source>
        <dbReference type="EMBL" id="EXY75187.1"/>
    </source>
</evidence>
<comment type="caution">
    <text evidence="2">The sequence shown here is derived from an EMBL/GenBank/DDBJ whole genome shotgun (WGS) entry which is preliminary data.</text>
</comment>
<dbReference type="InterPro" id="IPR010870">
    <property type="entry name" value="Porin_O/P"/>
</dbReference>
<organism evidence="2 3">
    <name type="scientific">Bacteroides fragilis str. 3988T(B)14</name>
    <dbReference type="NCBI Taxonomy" id="1339315"/>
    <lineage>
        <taxon>Bacteria</taxon>
        <taxon>Pseudomonadati</taxon>
        <taxon>Bacteroidota</taxon>
        <taxon>Bacteroidia</taxon>
        <taxon>Bacteroidales</taxon>
        <taxon>Bacteroidaceae</taxon>
        <taxon>Bacteroides</taxon>
    </lineage>
</organism>
<accession>A0A015SYA8</accession>
<dbReference type="EMBL" id="JGCY01000246">
    <property type="protein sequence ID" value="EXY75187.1"/>
    <property type="molecule type" value="Genomic_DNA"/>
</dbReference>
<dbReference type="InterPro" id="IPR023614">
    <property type="entry name" value="Porin_dom_sf"/>
</dbReference>
<protein>
    <submittedName>
        <fullName evidence="2">Phosphate-selective porin O and P family protein</fullName>
    </submittedName>
</protein>
<keyword evidence="1" id="KW-0732">Signal</keyword>
<name>A0A015SYA8_BACFG</name>
<dbReference type="SUPFAM" id="SSF56935">
    <property type="entry name" value="Porins"/>
    <property type="match status" value="1"/>
</dbReference>
<dbReference type="Pfam" id="PF07396">
    <property type="entry name" value="Porin_O_P"/>
    <property type="match status" value="1"/>
</dbReference>